<gene>
    <name evidence="1" type="ORF">E3D37_33355</name>
</gene>
<protein>
    <submittedName>
        <fullName evidence="1">Uncharacterized protein</fullName>
    </submittedName>
</protein>
<organism evidence="1 2">
    <name type="scientific">Burkholderia cepacia</name>
    <name type="common">Pseudomonas cepacia</name>
    <dbReference type="NCBI Taxonomy" id="292"/>
    <lineage>
        <taxon>Bacteria</taxon>
        <taxon>Pseudomonadati</taxon>
        <taxon>Pseudomonadota</taxon>
        <taxon>Betaproteobacteria</taxon>
        <taxon>Burkholderiales</taxon>
        <taxon>Burkholderiaceae</taxon>
        <taxon>Burkholderia</taxon>
        <taxon>Burkholderia cepacia complex</taxon>
    </lineage>
</organism>
<dbReference type="Proteomes" id="UP000298234">
    <property type="component" value="Unassembled WGS sequence"/>
</dbReference>
<dbReference type="EMBL" id="SNSQ01000052">
    <property type="protein sequence ID" value="TEU37645.1"/>
    <property type="molecule type" value="Genomic_DNA"/>
</dbReference>
<evidence type="ECO:0000313" key="2">
    <source>
        <dbReference type="Proteomes" id="UP000298234"/>
    </source>
</evidence>
<comment type="caution">
    <text evidence="1">The sequence shown here is derived from an EMBL/GenBank/DDBJ whole genome shotgun (WGS) entry which is preliminary data.</text>
</comment>
<dbReference type="AlphaFoldDB" id="A0AAX2RHQ0"/>
<reference evidence="1 2" key="1">
    <citation type="submission" date="2019-03" db="EMBL/GenBank/DDBJ databases">
        <title>Burkholderia cepacia outbreak.</title>
        <authorList>
            <person name="Farzana R."/>
            <person name="Walsh T.R."/>
        </authorList>
    </citation>
    <scope>NUCLEOTIDE SEQUENCE [LARGE SCALE GENOMIC DNA]</scope>
    <source>
        <strain evidence="2">d13</strain>
    </source>
</reference>
<proteinExistence type="predicted"/>
<sequence>MANVTLLEIHRQRPDLDHGRLQVPHDDRHVNTAVHQGGNAHPSSAAGRAQSLKMWTECKHRINKNLEGKCAGLPPTGAPAGGRRAE</sequence>
<evidence type="ECO:0000313" key="1">
    <source>
        <dbReference type="EMBL" id="TEU37645.1"/>
    </source>
</evidence>
<accession>A0AAX2RHQ0</accession>
<name>A0AAX2RHQ0_BURCE</name>